<gene>
    <name evidence="2" type="ORF">M9Y10_000488</name>
</gene>
<name>A0ABR2L4S5_9EUKA</name>
<feature type="coiled-coil region" evidence="1">
    <location>
        <begin position="1"/>
        <end position="39"/>
    </location>
</feature>
<organism evidence="2 3">
    <name type="scientific">Tritrichomonas musculus</name>
    <dbReference type="NCBI Taxonomy" id="1915356"/>
    <lineage>
        <taxon>Eukaryota</taxon>
        <taxon>Metamonada</taxon>
        <taxon>Parabasalia</taxon>
        <taxon>Tritrichomonadida</taxon>
        <taxon>Tritrichomonadidae</taxon>
        <taxon>Tritrichomonas</taxon>
    </lineage>
</organism>
<dbReference type="EMBL" id="JAPFFF010000001">
    <property type="protein sequence ID" value="KAK8898212.1"/>
    <property type="molecule type" value="Genomic_DNA"/>
</dbReference>
<protein>
    <submittedName>
        <fullName evidence="2">Uncharacterized protein</fullName>
    </submittedName>
</protein>
<proteinExistence type="predicted"/>
<reference evidence="2 3" key="1">
    <citation type="submission" date="2024-04" db="EMBL/GenBank/DDBJ databases">
        <title>Tritrichomonas musculus Genome.</title>
        <authorList>
            <person name="Alves-Ferreira E."/>
            <person name="Grigg M."/>
            <person name="Lorenzi H."/>
            <person name="Galac M."/>
        </authorList>
    </citation>
    <scope>NUCLEOTIDE SEQUENCE [LARGE SCALE GENOMIC DNA]</scope>
    <source>
        <strain evidence="2 3">EAF2021</strain>
    </source>
</reference>
<evidence type="ECO:0000313" key="3">
    <source>
        <dbReference type="Proteomes" id="UP001470230"/>
    </source>
</evidence>
<evidence type="ECO:0000313" key="2">
    <source>
        <dbReference type="EMBL" id="KAK8898212.1"/>
    </source>
</evidence>
<keyword evidence="3" id="KW-1185">Reference proteome</keyword>
<accession>A0ABR2L4S5</accession>
<sequence>MEEQKRQIEEQKRQFEELKQQFEEQKQQSEVQKQKFEEQLKINRQITDELSQLKQLIFSLTGNNQVLNQLNQNQV</sequence>
<comment type="caution">
    <text evidence="2">The sequence shown here is derived from an EMBL/GenBank/DDBJ whole genome shotgun (WGS) entry which is preliminary data.</text>
</comment>
<keyword evidence="1" id="KW-0175">Coiled coil</keyword>
<evidence type="ECO:0000256" key="1">
    <source>
        <dbReference type="SAM" id="Coils"/>
    </source>
</evidence>
<dbReference type="Proteomes" id="UP001470230">
    <property type="component" value="Unassembled WGS sequence"/>
</dbReference>